<protein>
    <recommendedName>
        <fullName evidence="3">Calcineurin-like phosphoesterase domain-containing protein</fullName>
    </recommendedName>
</protein>
<dbReference type="EMBL" id="BJXC01000010">
    <property type="protein sequence ID" value="GEM51960.1"/>
    <property type="molecule type" value="Genomic_DNA"/>
</dbReference>
<keyword evidence="2" id="KW-1185">Reference proteome</keyword>
<dbReference type="Proteomes" id="UP000321245">
    <property type="component" value="Unassembled WGS sequence"/>
</dbReference>
<name>A0A511NGN2_9FLAO</name>
<dbReference type="InterPro" id="IPR029052">
    <property type="entry name" value="Metallo-depent_PP-like"/>
</dbReference>
<sequence length="54" mass="6530">MEDFIIEYQPMYWIHGHIHTPCRYKIGDTEMICNPHGYIDEKDNGFIKELMIEL</sequence>
<evidence type="ECO:0000313" key="2">
    <source>
        <dbReference type="Proteomes" id="UP000321245"/>
    </source>
</evidence>
<accession>A0A511NGN2</accession>
<dbReference type="RefSeq" id="WP_185093395.1">
    <property type="nucleotide sequence ID" value="NZ_BJXC01000010.1"/>
</dbReference>
<gene>
    <name evidence="1" type="ORF">EB1_17500</name>
</gene>
<organism evidence="1 2">
    <name type="scientific">Empedobacter brevis NBRC 14943 = ATCC 43319</name>
    <dbReference type="NCBI Taxonomy" id="1218108"/>
    <lineage>
        <taxon>Bacteria</taxon>
        <taxon>Pseudomonadati</taxon>
        <taxon>Bacteroidota</taxon>
        <taxon>Flavobacteriia</taxon>
        <taxon>Flavobacteriales</taxon>
        <taxon>Weeksellaceae</taxon>
        <taxon>Empedobacter</taxon>
    </lineage>
</organism>
<proteinExistence type="predicted"/>
<reference evidence="1 2" key="1">
    <citation type="submission" date="2019-07" db="EMBL/GenBank/DDBJ databases">
        <title>Whole genome shotgun sequence of Empedobacter brevis NBRC 14943.</title>
        <authorList>
            <person name="Hosoyama A."/>
            <person name="Uohara A."/>
            <person name="Ohji S."/>
            <person name="Ichikawa N."/>
        </authorList>
    </citation>
    <scope>NUCLEOTIDE SEQUENCE [LARGE SCALE GENOMIC DNA]</scope>
    <source>
        <strain evidence="1 2">NBRC 14943</strain>
    </source>
</reference>
<dbReference type="GeneID" id="84651833"/>
<comment type="caution">
    <text evidence="1">The sequence shown here is derived from an EMBL/GenBank/DDBJ whole genome shotgun (WGS) entry which is preliminary data.</text>
</comment>
<dbReference type="SUPFAM" id="SSF56300">
    <property type="entry name" value="Metallo-dependent phosphatases"/>
    <property type="match status" value="1"/>
</dbReference>
<dbReference type="AlphaFoldDB" id="A0A511NGN2"/>
<evidence type="ECO:0008006" key="3">
    <source>
        <dbReference type="Google" id="ProtNLM"/>
    </source>
</evidence>
<evidence type="ECO:0000313" key="1">
    <source>
        <dbReference type="EMBL" id="GEM51960.1"/>
    </source>
</evidence>